<feature type="domain" description="DUF4387" evidence="1">
    <location>
        <begin position="6"/>
        <end position="103"/>
    </location>
</feature>
<dbReference type="EMBL" id="CP058561">
    <property type="protein sequence ID" value="QUH31895.1"/>
    <property type="molecule type" value="Genomic_DNA"/>
</dbReference>
<keyword evidence="3" id="KW-1185">Reference proteome</keyword>
<evidence type="ECO:0000313" key="2">
    <source>
        <dbReference type="EMBL" id="QUH31895.1"/>
    </source>
</evidence>
<dbReference type="InterPro" id="IPR025496">
    <property type="entry name" value="DUF4387"/>
</dbReference>
<sequence length="106" mass="12033">MMKTKLKDIAEVIRSKNAGPYELTFDIIFKDWEIFEKACEKKIINEKVIADLYHISVEDVINIIEFKPAKAIKATIVRPMASGRLGETDVYGAQQHAPLVDLEVDL</sequence>
<dbReference type="AlphaFoldDB" id="A0A8J8MFZ4"/>
<proteinExistence type="predicted"/>
<evidence type="ECO:0000313" key="3">
    <source>
        <dbReference type="Proteomes" id="UP000677305"/>
    </source>
</evidence>
<reference evidence="2 3" key="1">
    <citation type="submission" date="2020-07" db="EMBL/GenBank/DDBJ databases">
        <title>Vallitalea guaymasensis genome.</title>
        <authorList>
            <person name="Postec A."/>
        </authorList>
    </citation>
    <scope>NUCLEOTIDE SEQUENCE [LARGE SCALE GENOMIC DNA]</scope>
    <source>
        <strain evidence="2 3">Ra1766G1</strain>
    </source>
</reference>
<organism evidence="2 3">
    <name type="scientific">Vallitalea guaymasensis</name>
    <dbReference type="NCBI Taxonomy" id="1185412"/>
    <lineage>
        <taxon>Bacteria</taxon>
        <taxon>Bacillati</taxon>
        <taxon>Bacillota</taxon>
        <taxon>Clostridia</taxon>
        <taxon>Lachnospirales</taxon>
        <taxon>Vallitaleaceae</taxon>
        <taxon>Vallitalea</taxon>
    </lineage>
</organism>
<accession>A0A8J8MFZ4</accession>
<dbReference type="Pfam" id="PF14330">
    <property type="entry name" value="DUF4387"/>
    <property type="match status" value="1"/>
</dbReference>
<dbReference type="KEGG" id="vgu:HYG85_02125"/>
<name>A0A8J8MFZ4_9FIRM</name>
<gene>
    <name evidence="2" type="ORF">HYG85_02125</name>
</gene>
<dbReference type="Proteomes" id="UP000677305">
    <property type="component" value="Chromosome"/>
</dbReference>
<evidence type="ECO:0000259" key="1">
    <source>
        <dbReference type="Pfam" id="PF14330"/>
    </source>
</evidence>
<protein>
    <submittedName>
        <fullName evidence="2">DUF4387 domain-containing protein</fullName>
    </submittedName>
</protein>